<feature type="domain" description="Nudix hydrolase" evidence="3">
    <location>
        <begin position="48"/>
        <end position="179"/>
    </location>
</feature>
<dbReference type="InterPro" id="IPR015797">
    <property type="entry name" value="NUDIX_hydrolase-like_dom_sf"/>
</dbReference>
<accession>K6W8Z5</accession>
<evidence type="ECO:0000259" key="3">
    <source>
        <dbReference type="PROSITE" id="PS51462"/>
    </source>
</evidence>
<sequence length="187" mass="20957">MDALPAHDDALRVLRSWSAPDADQERLRRRFLDHLHRNPEATAKDGPPVHLTVGCLVLDPTGRRVLLTHHRKADAWFQFGGHIDSDDPDLRTAARRELLEESGIPDLVVSDWPCHLDAHTLPAAFGRCREHLDVRYAAVAPAEARPLTSSESHDVRWFDVDRLPPAAAADLAGLIRAGRQELPYLDR</sequence>
<evidence type="ECO:0000313" key="5">
    <source>
        <dbReference type="Proteomes" id="UP000008495"/>
    </source>
</evidence>
<evidence type="ECO:0000256" key="1">
    <source>
        <dbReference type="ARBA" id="ARBA00001946"/>
    </source>
</evidence>
<dbReference type="eggNOG" id="COG0494">
    <property type="taxonomic scope" value="Bacteria"/>
</dbReference>
<name>K6W8Z5_9MICO</name>
<comment type="caution">
    <text evidence="4">The sequence shown here is derived from an EMBL/GenBank/DDBJ whole genome shotgun (WGS) entry which is preliminary data.</text>
</comment>
<dbReference type="CDD" id="cd03674">
    <property type="entry name" value="NUDIX_Hydrolase"/>
    <property type="match status" value="1"/>
</dbReference>
<organism evidence="4 5">
    <name type="scientific">Austwickia chelonae NBRC 105200</name>
    <dbReference type="NCBI Taxonomy" id="1184607"/>
    <lineage>
        <taxon>Bacteria</taxon>
        <taxon>Bacillati</taxon>
        <taxon>Actinomycetota</taxon>
        <taxon>Actinomycetes</taxon>
        <taxon>Micrococcales</taxon>
        <taxon>Dermatophilaceae</taxon>
        <taxon>Austwickia</taxon>
    </lineage>
</organism>
<evidence type="ECO:0000256" key="2">
    <source>
        <dbReference type="ARBA" id="ARBA00022801"/>
    </source>
</evidence>
<dbReference type="PROSITE" id="PS51462">
    <property type="entry name" value="NUDIX"/>
    <property type="match status" value="1"/>
</dbReference>
<dbReference type="GO" id="GO:0016787">
    <property type="term" value="F:hydrolase activity"/>
    <property type="evidence" value="ECO:0007669"/>
    <property type="project" value="UniProtKB-KW"/>
</dbReference>
<dbReference type="Proteomes" id="UP000008495">
    <property type="component" value="Unassembled WGS sequence"/>
</dbReference>
<dbReference type="OrthoDB" id="129709at2"/>
<dbReference type="PANTHER" id="PTHR43046:SF16">
    <property type="entry name" value="ADP-RIBOSE PYROPHOSPHATASE YJHB-RELATED"/>
    <property type="match status" value="1"/>
</dbReference>
<comment type="cofactor">
    <cofactor evidence="1">
        <name>Mg(2+)</name>
        <dbReference type="ChEBI" id="CHEBI:18420"/>
    </cofactor>
</comment>
<dbReference type="AlphaFoldDB" id="K6W8Z5"/>
<dbReference type="RefSeq" id="WP_006503057.1">
    <property type="nucleotide sequence ID" value="NZ_BAGZ01000008.1"/>
</dbReference>
<proteinExistence type="predicted"/>
<dbReference type="EMBL" id="BAGZ01000008">
    <property type="protein sequence ID" value="GAB78302.1"/>
    <property type="molecule type" value="Genomic_DNA"/>
</dbReference>
<dbReference type="PANTHER" id="PTHR43046">
    <property type="entry name" value="GDP-MANNOSE MANNOSYL HYDROLASE"/>
    <property type="match status" value="1"/>
</dbReference>
<dbReference type="Pfam" id="PF00293">
    <property type="entry name" value="NUDIX"/>
    <property type="match status" value="1"/>
</dbReference>
<dbReference type="STRING" id="100225.SAMN05421595_0818"/>
<evidence type="ECO:0000313" key="4">
    <source>
        <dbReference type="EMBL" id="GAB78302.1"/>
    </source>
</evidence>
<dbReference type="InterPro" id="IPR000086">
    <property type="entry name" value="NUDIX_hydrolase_dom"/>
</dbReference>
<keyword evidence="5" id="KW-1185">Reference proteome</keyword>
<dbReference type="Gene3D" id="3.90.79.10">
    <property type="entry name" value="Nucleoside Triphosphate Pyrophosphohydrolase"/>
    <property type="match status" value="1"/>
</dbReference>
<gene>
    <name evidence="4" type="ORF">AUCHE_08_05480</name>
</gene>
<dbReference type="SUPFAM" id="SSF55811">
    <property type="entry name" value="Nudix"/>
    <property type="match status" value="1"/>
</dbReference>
<keyword evidence="2" id="KW-0378">Hydrolase</keyword>
<protein>
    <recommendedName>
        <fullName evidence="3">Nudix hydrolase domain-containing protein</fullName>
    </recommendedName>
</protein>
<reference evidence="4 5" key="1">
    <citation type="submission" date="2012-08" db="EMBL/GenBank/DDBJ databases">
        <title>Whole genome shotgun sequence of Austwickia chelonae NBRC 105200.</title>
        <authorList>
            <person name="Yoshida I."/>
            <person name="Hosoyama A."/>
            <person name="Tsuchikane K."/>
            <person name="Katsumata H."/>
            <person name="Ando Y."/>
            <person name="Ohji S."/>
            <person name="Hamada M."/>
            <person name="Tamura T."/>
            <person name="Yamazoe A."/>
            <person name="Yamazaki S."/>
            <person name="Fujita N."/>
        </authorList>
    </citation>
    <scope>NUCLEOTIDE SEQUENCE [LARGE SCALE GENOMIC DNA]</scope>
    <source>
        <strain evidence="4 5">NBRC 105200</strain>
    </source>
</reference>